<evidence type="ECO:0000313" key="2">
    <source>
        <dbReference type="EMBL" id="QIU93876.1"/>
    </source>
</evidence>
<feature type="transmembrane region" description="Helical" evidence="1">
    <location>
        <begin position="65"/>
        <end position="91"/>
    </location>
</feature>
<dbReference type="RefSeq" id="WP_167961425.1">
    <property type="nucleotide sequence ID" value="NZ_CP050831.1"/>
</dbReference>
<keyword evidence="1" id="KW-1133">Transmembrane helix</keyword>
<evidence type="ECO:0008006" key="4">
    <source>
        <dbReference type="Google" id="ProtNLM"/>
    </source>
</evidence>
<organism evidence="2 3">
    <name type="scientific">Bacteroides faecium</name>
    <dbReference type="NCBI Taxonomy" id="2715212"/>
    <lineage>
        <taxon>Bacteria</taxon>
        <taxon>Pseudomonadati</taxon>
        <taxon>Bacteroidota</taxon>
        <taxon>Bacteroidia</taxon>
        <taxon>Bacteroidales</taxon>
        <taxon>Bacteroidaceae</taxon>
        <taxon>Bacteroides</taxon>
    </lineage>
</organism>
<dbReference type="AlphaFoldDB" id="A0A6H0KKA7"/>
<feature type="transmembrane region" description="Helical" evidence="1">
    <location>
        <begin position="34"/>
        <end position="53"/>
    </location>
</feature>
<keyword evidence="1" id="KW-0812">Transmembrane</keyword>
<sequence>MKHKAYFLILVISLILTFAVAPLRMFQLFENPPLYLGTLIRGVIFWGVTVYFLAKYSSIVKPYKIVLLVLLADLLPDIIVRVFMGHFIIALPSFPDTFLQIIVVLSGWWYARLNNIGKVTLAIVNLLVCTAISSYGFVVWNELDFVKDSRFDKLEVVEILKQADSSLLSDSITTYFQNKNLIVYVGGENDEANEIGLSFLQKVQDEFKENKEVAVLSLICLDKLEELNQKTQFSKETKFPIVYIDKDKSCLDSSALYQWYVIDRNGIIRVREKVHFLGNNDNRKEQNELQFLKKLMAWLD</sequence>
<keyword evidence="1" id="KW-0472">Membrane</keyword>
<dbReference type="KEGG" id="bfc:BacF7301_06835"/>
<reference evidence="2 3" key="1">
    <citation type="submission" date="2020-03" db="EMBL/GenBank/DDBJ databases">
        <title>Genomic analysis of Bacteroides faecium CBA7301.</title>
        <authorList>
            <person name="Kim J."/>
            <person name="Roh S.W."/>
        </authorList>
    </citation>
    <scope>NUCLEOTIDE SEQUENCE [LARGE SCALE GENOMIC DNA]</scope>
    <source>
        <strain evidence="2 3">CBA7301</strain>
    </source>
</reference>
<dbReference type="EMBL" id="CP050831">
    <property type="protein sequence ID" value="QIU93876.1"/>
    <property type="molecule type" value="Genomic_DNA"/>
</dbReference>
<proteinExistence type="predicted"/>
<keyword evidence="3" id="KW-1185">Reference proteome</keyword>
<feature type="transmembrane region" description="Helical" evidence="1">
    <location>
        <begin position="97"/>
        <end position="113"/>
    </location>
</feature>
<name>A0A6H0KKA7_9BACE</name>
<accession>A0A6H0KKA7</accession>
<evidence type="ECO:0000256" key="1">
    <source>
        <dbReference type="SAM" id="Phobius"/>
    </source>
</evidence>
<gene>
    <name evidence="2" type="ORF">BacF7301_06835</name>
</gene>
<dbReference type="Proteomes" id="UP000501780">
    <property type="component" value="Chromosome"/>
</dbReference>
<feature type="transmembrane region" description="Helical" evidence="1">
    <location>
        <begin position="120"/>
        <end position="140"/>
    </location>
</feature>
<protein>
    <recommendedName>
        <fullName evidence="4">Transmembrane protein</fullName>
    </recommendedName>
</protein>
<evidence type="ECO:0000313" key="3">
    <source>
        <dbReference type="Proteomes" id="UP000501780"/>
    </source>
</evidence>
<feature type="transmembrane region" description="Helical" evidence="1">
    <location>
        <begin position="7"/>
        <end position="28"/>
    </location>
</feature>